<keyword evidence="1" id="KW-0812">Transmembrane</keyword>
<keyword evidence="1" id="KW-0472">Membrane</keyword>
<proteinExistence type="predicted"/>
<feature type="transmembrane region" description="Helical" evidence="1">
    <location>
        <begin position="15"/>
        <end position="34"/>
    </location>
</feature>
<dbReference type="RefSeq" id="XP_046064984.1">
    <property type="nucleotide sequence ID" value="XM_046206906.1"/>
</dbReference>
<keyword evidence="1" id="KW-1133">Transmembrane helix</keyword>
<dbReference type="GeneID" id="70232023"/>
<evidence type="ECO:0008006" key="4">
    <source>
        <dbReference type="Google" id="ProtNLM"/>
    </source>
</evidence>
<reference evidence="2" key="2">
    <citation type="submission" date="2021-01" db="EMBL/GenBank/DDBJ databases">
        <authorList>
            <person name="Schikora-Tamarit M.A."/>
        </authorList>
    </citation>
    <scope>NUCLEOTIDE SEQUENCE</scope>
    <source>
        <strain evidence="2">CBS6075</strain>
    </source>
</reference>
<dbReference type="Proteomes" id="UP000769157">
    <property type="component" value="Unassembled WGS sequence"/>
</dbReference>
<evidence type="ECO:0000313" key="2">
    <source>
        <dbReference type="EMBL" id="KAH3671869.1"/>
    </source>
</evidence>
<reference evidence="2" key="1">
    <citation type="journal article" date="2021" name="Open Biol.">
        <title>Shared evolutionary footprints suggest mitochondrial oxidative damage underlies multiple complex I losses in fungi.</title>
        <authorList>
            <person name="Schikora-Tamarit M.A."/>
            <person name="Marcet-Houben M."/>
            <person name="Nosek J."/>
            <person name="Gabaldon T."/>
        </authorList>
    </citation>
    <scope>NUCLEOTIDE SEQUENCE</scope>
    <source>
        <strain evidence="2">CBS6075</strain>
    </source>
</reference>
<dbReference type="AlphaFoldDB" id="A0A9P8TAQ8"/>
<gene>
    <name evidence="2" type="ORF">OGAPHI_000055</name>
</gene>
<protein>
    <recommendedName>
        <fullName evidence="4">NAD-specific glutamate dehydrogenase</fullName>
    </recommendedName>
</protein>
<keyword evidence="3" id="KW-1185">Reference proteome</keyword>
<name>A0A9P8TAQ8_9ASCO</name>
<evidence type="ECO:0000313" key="3">
    <source>
        <dbReference type="Proteomes" id="UP000769157"/>
    </source>
</evidence>
<sequence length="342" mass="36718">MISLFSSVGDGSVDGIFGFNVVIVCFGSFLAGLVEQLGQRVQDRGVCARDVNGGVLDQNSNTVSGRASNLGRLVVGQSVDEDLQQFLRVRVAAFDAVTDLCNASNGGNTLVLDLGFDLGQNNVFERAKDTHKVGAESVGQTHQNFERRVVDHGFGLGGVDLVVRNIVVRLAQTKMLIFDDKHQLGTQRLQLRRVGSVHDGNLTHGFGLDVLVQRVNTGHNHVHVELLGQNTDGDASDSSDQFQHLVVQSVGLKHAVSNLPHGGKRGLSHGVRLLDLIGENLHCLLNVVGETGLGSNSQRAQGHQSDLLLDRDTGVDVQLLGNISLVGVLVVRFEVEVELLLL</sequence>
<comment type="caution">
    <text evidence="2">The sequence shown here is derived from an EMBL/GenBank/DDBJ whole genome shotgun (WGS) entry which is preliminary data.</text>
</comment>
<accession>A0A9P8TAQ8</accession>
<organism evidence="2 3">
    <name type="scientific">Ogataea philodendri</name>
    <dbReference type="NCBI Taxonomy" id="1378263"/>
    <lineage>
        <taxon>Eukaryota</taxon>
        <taxon>Fungi</taxon>
        <taxon>Dikarya</taxon>
        <taxon>Ascomycota</taxon>
        <taxon>Saccharomycotina</taxon>
        <taxon>Pichiomycetes</taxon>
        <taxon>Pichiales</taxon>
        <taxon>Pichiaceae</taxon>
        <taxon>Ogataea</taxon>
    </lineage>
</organism>
<dbReference type="EMBL" id="JAEUBE010000042">
    <property type="protein sequence ID" value="KAH3671869.1"/>
    <property type="molecule type" value="Genomic_DNA"/>
</dbReference>
<evidence type="ECO:0000256" key="1">
    <source>
        <dbReference type="SAM" id="Phobius"/>
    </source>
</evidence>